<dbReference type="Proteomes" id="UP001358586">
    <property type="component" value="Chromosome 3"/>
</dbReference>
<evidence type="ECO:0000313" key="3">
    <source>
        <dbReference type="Proteomes" id="UP001358586"/>
    </source>
</evidence>
<organism evidence="2 3">
    <name type="scientific">Gossypium arboreum</name>
    <name type="common">Tree cotton</name>
    <name type="synonym">Gossypium nanking</name>
    <dbReference type="NCBI Taxonomy" id="29729"/>
    <lineage>
        <taxon>Eukaryota</taxon>
        <taxon>Viridiplantae</taxon>
        <taxon>Streptophyta</taxon>
        <taxon>Embryophyta</taxon>
        <taxon>Tracheophyta</taxon>
        <taxon>Spermatophyta</taxon>
        <taxon>Magnoliopsida</taxon>
        <taxon>eudicotyledons</taxon>
        <taxon>Gunneridae</taxon>
        <taxon>Pentapetalae</taxon>
        <taxon>rosids</taxon>
        <taxon>malvids</taxon>
        <taxon>Malvales</taxon>
        <taxon>Malvaceae</taxon>
        <taxon>Malvoideae</taxon>
        <taxon>Gossypium</taxon>
    </lineage>
</organism>
<reference evidence="2 3" key="1">
    <citation type="submission" date="2023-03" db="EMBL/GenBank/DDBJ databases">
        <title>WGS of Gossypium arboreum.</title>
        <authorList>
            <person name="Yu D."/>
        </authorList>
    </citation>
    <scope>NUCLEOTIDE SEQUENCE [LARGE SCALE GENOMIC DNA]</scope>
    <source>
        <tissue evidence="2">Leaf</tissue>
    </source>
</reference>
<keyword evidence="3" id="KW-1185">Reference proteome</keyword>
<feature type="compositionally biased region" description="Basic residues" evidence="1">
    <location>
        <begin position="38"/>
        <end position="56"/>
    </location>
</feature>
<dbReference type="EMBL" id="JARKNE010000003">
    <property type="protein sequence ID" value="KAK5839394.1"/>
    <property type="molecule type" value="Genomic_DNA"/>
</dbReference>
<comment type="caution">
    <text evidence="2">The sequence shown here is derived from an EMBL/GenBank/DDBJ whole genome shotgun (WGS) entry which is preliminary data.</text>
</comment>
<protein>
    <submittedName>
        <fullName evidence="2">Uncharacterized protein</fullName>
    </submittedName>
</protein>
<proteinExistence type="predicted"/>
<evidence type="ECO:0000313" key="2">
    <source>
        <dbReference type="EMBL" id="KAK5839394.1"/>
    </source>
</evidence>
<sequence>MQILNPSMRGETIVTTPTKCTNKKEDKETTGGTQESRNKKKAKFKYPPKYNRKPWR</sequence>
<feature type="region of interest" description="Disordered" evidence="1">
    <location>
        <begin position="1"/>
        <end position="56"/>
    </location>
</feature>
<name>A0ABR0QJA5_GOSAR</name>
<evidence type="ECO:0000256" key="1">
    <source>
        <dbReference type="SAM" id="MobiDB-lite"/>
    </source>
</evidence>
<gene>
    <name evidence="2" type="ORF">PVK06_008173</name>
</gene>
<accession>A0ABR0QJA5</accession>